<sequence length="140" mass="16741">MVTLEGNDLLEGAYYYPRPYPGEKIPILVLNFRRLCAAWSPELKKTLYFEKKPDDENLKRVREINLLHVYDWLAGREGVIELTDSEFEQFMEVYETFLERLGEIQYLRRKKGRKTENIFELKESPYVIREVKKGLFSNNL</sequence>
<dbReference type="PATRIC" id="fig|1434108.4.peg.3518"/>
<evidence type="ECO:0000313" key="1">
    <source>
        <dbReference type="EMBL" id="AKB55751.1"/>
    </source>
</evidence>
<protein>
    <submittedName>
        <fullName evidence="1">Uncharacterized protein</fullName>
    </submittedName>
</protein>
<keyword evidence="2" id="KW-1185">Reference proteome</keyword>
<accession>A0A0E3LP19</accession>
<dbReference type="EMBL" id="CP009528">
    <property type="protein sequence ID" value="AKB55751.1"/>
    <property type="molecule type" value="Genomic_DNA"/>
</dbReference>
<dbReference type="GeneID" id="24846063"/>
<proteinExistence type="predicted"/>
<name>A0A0E3LP19_METBA</name>
<reference evidence="1 2" key="1">
    <citation type="submission" date="2014-07" db="EMBL/GenBank/DDBJ databases">
        <title>Methanogenic archaea and the global carbon cycle.</title>
        <authorList>
            <person name="Henriksen J.R."/>
            <person name="Luke J."/>
            <person name="Reinhart S."/>
            <person name="Benedict M.N."/>
            <person name="Youngblut N.D."/>
            <person name="Metcalf M.E."/>
            <person name="Whitaker R.J."/>
            <person name="Metcalf W.W."/>
        </authorList>
    </citation>
    <scope>NUCLEOTIDE SEQUENCE [LARGE SCALE GENOMIC DNA]</scope>
    <source>
        <strain evidence="1 2">MS</strain>
    </source>
</reference>
<organism evidence="1 2">
    <name type="scientific">Methanosarcina barkeri MS</name>
    <dbReference type="NCBI Taxonomy" id="1434108"/>
    <lineage>
        <taxon>Archaea</taxon>
        <taxon>Methanobacteriati</taxon>
        <taxon>Methanobacteriota</taxon>
        <taxon>Stenosarchaea group</taxon>
        <taxon>Methanomicrobia</taxon>
        <taxon>Methanosarcinales</taxon>
        <taxon>Methanosarcinaceae</taxon>
        <taxon>Methanosarcina</taxon>
    </lineage>
</organism>
<dbReference type="Proteomes" id="UP000033033">
    <property type="component" value="Chromosome"/>
</dbReference>
<gene>
    <name evidence="1" type="ORF">MSBRM_2753</name>
</gene>
<dbReference type="AlphaFoldDB" id="A0A0E3LP19"/>
<dbReference type="RefSeq" id="WP_048156180.1">
    <property type="nucleotide sequence ID" value="NZ_CP009528.1"/>
</dbReference>
<dbReference type="KEGG" id="mby:MSBRM_2753"/>
<dbReference type="HOGENOM" id="CLU_155672_0_0_2"/>
<evidence type="ECO:0000313" key="2">
    <source>
        <dbReference type="Proteomes" id="UP000033033"/>
    </source>
</evidence>